<keyword evidence="2" id="KW-1185">Reference proteome</keyword>
<evidence type="ECO:0000313" key="1">
    <source>
        <dbReference type="EMBL" id="AFV11009.1"/>
    </source>
</evidence>
<protein>
    <submittedName>
        <fullName evidence="1">Uncharacterized protein</fullName>
    </submittedName>
</protein>
<dbReference type="STRING" id="1089553.Tph_c07770"/>
<accession>K4LSE6</accession>
<dbReference type="AlphaFoldDB" id="K4LSE6"/>
<sequence>MLTLNILRYVLQIPDLTPREHAYTITVMGKFSISESSVYRVNKRNGLFAKANEIAVRASKEYIKKTKMMRNRRRLKAQTME</sequence>
<proteinExistence type="predicted"/>
<dbReference type="HOGENOM" id="CLU_2572760_0_0_9"/>
<dbReference type="Proteomes" id="UP000000467">
    <property type="component" value="Chromosome"/>
</dbReference>
<dbReference type="KEGG" id="tpz:Tph_c07770"/>
<organism evidence="1 2">
    <name type="scientific">Thermacetogenium phaeum (strain ATCC BAA-254 / DSM 26808 / PB)</name>
    <dbReference type="NCBI Taxonomy" id="1089553"/>
    <lineage>
        <taxon>Bacteria</taxon>
        <taxon>Bacillati</taxon>
        <taxon>Bacillota</taxon>
        <taxon>Clostridia</taxon>
        <taxon>Thermoanaerobacterales</taxon>
        <taxon>Thermoanaerobacteraceae</taxon>
        <taxon>Thermacetogenium</taxon>
    </lineage>
</organism>
<gene>
    <name evidence="1" type="ordered locus">Tph_c07770</name>
</gene>
<name>K4LSE6_THEPS</name>
<dbReference type="EMBL" id="CP003732">
    <property type="protein sequence ID" value="AFV11009.1"/>
    <property type="molecule type" value="Genomic_DNA"/>
</dbReference>
<reference evidence="1 2" key="1">
    <citation type="journal article" date="2012" name="BMC Genomics">
        <title>Genome-guided analysis of physiological and morphological traits of the fermentative acetate oxidizer Thermacetogenium phaeum.</title>
        <authorList>
            <person name="Oehler D."/>
            <person name="Poehlein A."/>
            <person name="Leimbach A."/>
            <person name="Muller N."/>
            <person name="Daniel R."/>
            <person name="Gottschalk G."/>
            <person name="Schink B."/>
        </authorList>
    </citation>
    <scope>NUCLEOTIDE SEQUENCE [LARGE SCALE GENOMIC DNA]</scope>
    <source>
        <strain evidence="2">ATCC BAA-254 / DSM 26808 / PB</strain>
    </source>
</reference>
<dbReference type="RefSeq" id="WP_015049893.1">
    <property type="nucleotide sequence ID" value="NC_018870.1"/>
</dbReference>
<evidence type="ECO:0000313" key="2">
    <source>
        <dbReference type="Proteomes" id="UP000000467"/>
    </source>
</evidence>